<dbReference type="Gene3D" id="2.60.120.1440">
    <property type="match status" value="1"/>
</dbReference>
<comment type="caution">
    <text evidence="4">The sequence shown here is derived from an EMBL/GenBank/DDBJ whole genome shotgun (WGS) entry which is preliminary data.</text>
</comment>
<gene>
    <name evidence="4" type="ORF">H8S64_03400</name>
</gene>
<dbReference type="Pfam" id="PF04773">
    <property type="entry name" value="FecR"/>
    <property type="match status" value="1"/>
</dbReference>
<evidence type="ECO:0000313" key="4">
    <source>
        <dbReference type="EMBL" id="MBC5620140.1"/>
    </source>
</evidence>
<dbReference type="InterPro" id="IPR006860">
    <property type="entry name" value="FecR"/>
</dbReference>
<feature type="domain" description="Protein FecR C-terminal" evidence="3">
    <location>
        <begin position="276"/>
        <end position="342"/>
    </location>
</feature>
<name>A0ABR7CXU7_9BACT</name>
<dbReference type="InterPro" id="IPR032508">
    <property type="entry name" value="FecR_C"/>
</dbReference>
<evidence type="ECO:0000259" key="3">
    <source>
        <dbReference type="Pfam" id="PF16344"/>
    </source>
</evidence>
<evidence type="ECO:0000259" key="2">
    <source>
        <dbReference type="Pfam" id="PF04773"/>
    </source>
</evidence>
<dbReference type="RefSeq" id="WP_186974936.1">
    <property type="nucleotide sequence ID" value="NZ_JACOOH010000001.1"/>
</dbReference>
<accession>A0ABR7CXU7</accession>
<dbReference type="Pfam" id="PF16344">
    <property type="entry name" value="FecR_C"/>
    <property type="match status" value="1"/>
</dbReference>
<proteinExistence type="predicted"/>
<dbReference type="InterPro" id="IPR012373">
    <property type="entry name" value="Ferrdict_sens_TM"/>
</dbReference>
<reference evidence="4 5" key="1">
    <citation type="submission" date="2020-08" db="EMBL/GenBank/DDBJ databases">
        <title>Genome public.</title>
        <authorList>
            <person name="Liu C."/>
            <person name="Sun Q."/>
        </authorList>
    </citation>
    <scope>NUCLEOTIDE SEQUENCE [LARGE SCALE GENOMIC DNA]</scope>
    <source>
        <strain evidence="4 5">NSJ-56</strain>
    </source>
</reference>
<dbReference type="PANTHER" id="PTHR30273:SF2">
    <property type="entry name" value="PROTEIN FECR"/>
    <property type="match status" value="1"/>
</dbReference>
<keyword evidence="1" id="KW-0812">Transmembrane</keyword>
<protein>
    <submittedName>
        <fullName evidence="4">FecR domain-containing protein</fullName>
    </submittedName>
</protein>
<dbReference type="Proteomes" id="UP000646484">
    <property type="component" value="Unassembled WGS sequence"/>
</dbReference>
<organism evidence="4 5">
    <name type="scientific">Butyricimonas hominis</name>
    <dbReference type="NCBI Taxonomy" id="2763032"/>
    <lineage>
        <taxon>Bacteria</taxon>
        <taxon>Pseudomonadati</taxon>
        <taxon>Bacteroidota</taxon>
        <taxon>Bacteroidia</taxon>
        <taxon>Bacteroidales</taxon>
        <taxon>Odoribacteraceae</taxon>
        <taxon>Butyricimonas</taxon>
    </lineage>
</organism>
<dbReference type="Gene3D" id="3.55.50.30">
    <property type="match status" value="1"/>
</dbReference>
<dbReference type="EMBL" id="JACOOH010000001">
    <property type="protein sequence ID" value="MBC5620140.1"/>
    <property type="molecule type" value="Genomic_DNA"/>
</dbReference>
<keyword evidence="1" id="KW-0472">Membrane</keyword>
<feature type="domain" description="FecR protein" evidence="2">
    <location>
        <begin position="143"/>
        <end position="231"/>
    </location>
</feature>
<feature type="transmembrane region" description="Helical" evidence="1">
    <location>
        <begin position="42"/>
        <end position="64"/>
    </location>
</feature>
<evidence type="ECO:0000256" key="1">
    <source>
        <dbReference type="SAM" id="Phobius"/>
    </source>
</evidence>
<sequence>MKTEKDIEKIIDTIKIPSDKEVEAAGLRFDRRLRRMKLRRRLIWGTSSAAAVILFGIIFTLLWINEPEHKLVEAVKVTKVVKVENKVAVPTLILSGGNSVNLQKENVGETINGSNIRVEENHIAYDSMVNNTRGVEYNALVIPAGYMYNVTLADGTRVMLNAGSRLKYPVEFIGERREVELSGEAFFDVTKSEKPFEVNVSGSKIRVYGTRFNVKTTRLNTLEAVLVEGNIGFQSPNRNEIRITPGEQVSYDSGSGHVEVRQVDTRYATAWMDGVFKYQDKKLNLVLEDISAWYGVEFEPQVDITIIEVTMNLNKKTPINEVISFIELMTNCKFVKERGHYIIKR</sequence>
<evidence type="ECO:0000313" key="5">
    <source>
        <dbReference type="Proteomes" id="UP000646484"/>
    </source>
</evidence>
<keyword evidence="1" id="KW-1133">Transmembrane helix</keyword>
<dbReference type="PANTHER" id="PTHR30273">
    <property type="entry name" value="PERIPLASMIC SIGNAL SENSOR AND SIGMA FACTOR ACTIVATOR FECR-RELATED"/>
    <property type="match status" value="1"/>
</dbReference>
<keyword evidence="5" id="KW-1185">Reference proteome</keyword>